<proteinExistence type="predicted"/>
<evidence type="ECO:0000313" key="3">
    <source>
        <dbReference type="Proteomes" id="UP000217076"/>
    </source>
</evidence>
<dbReference type="OrthoDB" id="7359157at2"/>
<dbReference type="STRING" id="83401.SAMN05421742_105281"/>
<protein>
    <recommendedName>
        <fullName evidence="1">DUF4340 domain-containing protein</fullName>
    </recommendedName>
</protein>
<accession>A0A1G8B8Q5</accession>
<dbReference type="Proteomes" id="UP000217076">
    <property type="component" value="Unassembled WGS sequence"/>
</dbReference>
<sequence>MKPVTVAWMAAVALALAVLTAVTLLSRPIAAPVDVAGRVLPGLLDRLDEVAAVRVEDADGQIDVVRLDGAWQLPGHDSYPARAEAVKSLLIDLARMEKVEAKTDDPDLYGRLKVADRDTEGARSILVALLGEDGQPIDRLLVGKRATVLGEEGGVFVRRPGEARSWLATGTVQPDSSVREWAERDLMDLEESRLARVHVTPAQGTPFTLVRQSPEADGFTLQEVPEGKAQKGDHILTPVARVLTDAKLDDVAPENAIELDPASTIKATFETFDGLTVGLEMSHEAGTETAEGPAPYWVRISLTLPENGLDETLAEQATTWQQRTQGRLFRLPGFKTAPLEKSLDDLITTPSPDTR</sequence>
<dbReference type="RefSeq" id="WP_092619090.1">
    <property type="nucleotide sequence ID" value="NZ_FNCV01000005.1"/>
</dbReference>
<dbReference type="EMBL" id="FNCV01000005">
    <property type="protein sequence ID" value="SDH29575.1"/>
    <property type="molecule type" value="Genomic_DNA"/>
</dbReference>
<evidence type="ECO:0000259" key="1">
    <source>
        <dbReference type="Pfam" id="PF14238"/>
    </source>
</evidence>
<reference evidence="3" key="1">
    <citation type="submission" date="2016-10" db="EMBL/GenBank/DDBJ databases">
        <authorList>
            <person name="Varghese N."/>
            <person name="Submissions S."/>
        </authorList>
    </citation>
    <scope>NUCLEOTIDE SEQUENCE [LARGE SCALE GENOMIC DNA]</scope>
    <source>
        <strain evidence="3">930I</strain>
    </source>
</reference>
<feature type="domain" description="DUF4340" evidence="1">
    <location>
        <begin position="71"/>
        <end position="248"/>
    </location>
</feature>
<dbReference type="Pfam" id="PF14238">
    <property type="entry name" value="DUF4340"/>
    <property type="match status" value="1"/>
</dbReference>
<gene>
    <name evidence="2" type="ORF">SAMN05421742_105281</name>
</gene>
<dbReference type="AlphaFoldDB" id="A0A1G8B8Q5"/>
<dbReference type="InterPro" id="IPR025641">
    <property type="entry name" value="DUF4340"/>
</dbReference>
<evidence type="ECO:0000313" key="2">
    <source>
        <dbReference type="EMBL" id="SDH29575.1"/>
    </source>
</evidence>
<keyword evidence="3" id="KW-1185">Reference proteome</keyword>
<organism evidence="2 3">
    <name type="scientific">Roseospirillum parvum</name>
    <dbReference type="NCBI Taxonomy" id="83401"/>
    <lineage>
        <taxon>Bacteria</taxon>
        <taxon>Pseudomonadati</taxon>
        <taxon>Pseudomonadota</taxon>
        <taxon>Alphaproteobacteria</taxon>
        <taxon>Rhodospirillales</taxon>
        <taxon>Rhodospirillaceae</taxon>
        <taxon>Roseospirillum</taxon>
    </lineage>
</organism>
<name>A0A1G8B8Q5_9PROT</name>